<dbReference type="Proteomes" id="UP000266841">
    <property type="component" value="Unassembled WGS sequence"/>
</dbReference>
<comment type="caution">
    <text evidence="1">The sequence shown here is derived from an EMBL/GenBank/DDBJ whole genome shotgun (WGS) entry which is preliminary data.</text>
</comment>
<reference evidence="1 2" key="1">
    <citation type="journal article" date="2012" name="Genome Biol.">
        <title>Genome and low-iron response of an oceanic diatom adapted to chronic iron limitation.</title>
        <authorList>
            <person name="Lommer M."/>
            <person name="Specht M."/>
            <person name="Roy A.S."/>
            <person name="Kraemer L."/>
            <person name="Andreson R."/>
            <person name="Gutowska M.A."/>
            <person name="Wolf J."/>
            <person name="Bergner S.V."/>
            <person name="Schilhabel M.B."/>
            <person name="Klostermeier U.C."/>
            <person name="Beiko R.G."/>
            <person name="Rosenstiel P."/>
            <person name="Hippler M."/>
            <person name="Laroche J."/>
        </authorList>
    </citation>
    <scope>NUCLEOTIDE SEQUENCE [LARGE SCALE GENOMIC DNA]</scope>
    <source>
        <strain evidence="1 2">CCMP1005</strain>
    </source>
</reference>
<accession>K0T7J4</accession>
<dbReference type="OrthoDB" id="10663936at2759"/>
<evidence type="ECO:0000313" key="1">
    <source>
        <dbReference type="EMBL" id="EJK69286.1"/>
    </source>
</evidence>
<name>K0T7J4_THAOC</name>
<dbReference type="eggNOG" id="ENOG502QZTY">
    <property type="taxonomic scope" value="Eukaryota"/>
</dbReference>
<keyword evidence="2" id="KW-1185">Reference proteome</keyword>
<evidence type="ECO:0000313" key="2">
    <source>
        <dbReference type="Proteomes" id="UP000266841"/>
    </source>
</evidence>
<dbReference type="AlphaFoldDB" id="K0T7J4"/>
<dbReference type="EMBL" id="AGNL01010276">
    <property type="protein sequence ID" value="EJK69286.1"/>
    <property type="molecule type" value="Genomic_DNA"/>
</dbReference>
<sequence>MTSLLPRRALAVFAIGVVAILSSRSLMKDVREQEGFLERRNYQQQFLPEWKEPGILRKTANNASSFASFPTKAHIVTVVLEVEGEFAALKPSRILNNAGVERVRYVIKTHMSLDYFRRARNLVVFSTASSRDEAEAMMEKEHNLLAFVQDLETLKDDGIEGLVKHYSIGYGLSMRDQRLLIEYFKSWEILRQCCGKQMSSRHRNDMLPSQFKVSKIGNHPFCGEVDIDEVEGRFMNTTIYRMIEKYSNIQALNRPSLKDEALNRTYCSSYNNLVRTQGLNIWGTPGGRPVRSKLDQALKKEYAIGALGLDIRFHDLFEIEWKELLHRTTDEKVAWLEKVIDARGENKTLSDYKITPTIRSDQIRSDDTESTYSQVNITRTKLKRMIKWEHAKGTADIPAASHHLINNNEVNKIMQRSKAGRISWLDQVLAAKNQSLTDHGIPLHVMNEE</sequence>
<protein>
    <submittedName>
        <fullName evidence="1">Uncharacterized protein</fullName>
    </submittedName>
</protein>
<proteinExistence type="predicted"/>
<organism evidence="1 2">
    <name type="scientific">Thalassiosira oceanica</name>
    <name type="common">Marine diatom</name>
    <dbReference type="NCBI Taxonomy" id="159749"/>
    <lineage>
        <taxon>Eukaryota</taxon>
        <taxon>Sar</taxon>
        <taxon>Stramenopiles</taxon>
        <taxon>Ochrophyta</taxon>
        <taxon>Bacillariophyta</taxon>
        <taxon>Coscinodiscophyceae</taxon>
        <taxon>Thalassiosirophycidae</taxon>
        <taxon>Thalassiosirales</taxon>
        <taxon>Thalassiosiraceae</taxon>
        <taxon>Thalassiosira</taxon>
    </lineage>
</organism>
<gene>
    <name evidence="1" type="ORF">THAOC_09469</name>
</gene>